<comment type="caution">
    <text evidence="1">The sequence shown here is derived from an EMBL/GenBank/DDBJ whole genome shotgun (WGS) entry which is preliminary data.</text>
</comment>
<name>A0A327YG47_9BACL</name>
<proteinExistence type="predicted"/>
<accession>A0A327YG47</accession>
<dbReference type="AlphaFoldDB" id="A0A327YG47"/>
<dbReference type="Proteomes" id="UP000248555">
    <property type="component" value="Unassembled WGS sequence"/>
</dbReference>
<evidence type="ECO:0000313" key="2">
    <source>
        <dbReference type="Proteomes" id="UP000248555"/>
    </source>
</evidence>
<organism evidence="1 2">
    <name type="scientific">Paranoxybacillus vitaminiphilus</name>
    <dbReference type="NCBI Taxonomy" id="581036"/>
    <lineage>
        <taxon>Bacteria</taxon>
        <taxon>Bacillati</taxon>
        <taxon>Bacillota</taxon>
        <taxon>Bacilli</taxon>
        <taxon>Bacillales</taxon>
        <taxon>Anoxybacillaceae</taxon>
        <taxon>Paranoxybacillus</taxon>
    </lineage>
</organism>
<sequence length="86" mass="9037">MADNVLDVVVDSVLDVVVDSVLDAVVDSVLDSVSDNVLDVVLTALAASIAGVVVLEEVSSSLAQKGDYLRRDCPCIICCRGPLYKN</sequence>
<keyword evidence="2" id="KW-1185">Reference proteome</keyword>
<dbReference type="RefSeq" id="WP_409991422.1">
    <property type="nucleotide sequence ID" value="NZ_QLMH01000007.1"/>
</dbReference>
<dbReference type="EMBL" id="QLMH01000007">
    <property type="protein sequence ID" value="RAK19202.1"/>
    <property type="molecule type" value="Genomic_DNA"/>
</dbReference>
<reference evidence="1 2" key="1">
    <citation type="submission" date="2018-06" db="EMBL/GenBank/DDBJ databases">
        <title>Genomic Encyclopedia of Type Strains, Phase III (KMG-III): the genomes of soil and plant-associated and newly described type strains.</title>
        <authorList>
            <person name="Whitman W."/>
        </authorList>
    </citation>
    <scope>NUCLEOTIDE SEQUENCE [LARGE SCALE GENOMIC DNA]</scope>
    <source>
        <strain evidence="1 2">CGMCC 1.8979</strain>
    </source>
</reference>
<gene>
    <name evidence="1" type="ORF">B0I26_107121</name>
</gene>
<evidence type="ECO:0000313" key="1">
    <source>
        <dbReference type="EMBL" id="RAK19202.1"/>
    </source>
</evidence>
<protein>
    <submittedName>
        <fullName evidence="1">Uncharacterized protein</fullName>
    </submittedName>
</protein>